<feature type="compositionally biased region" description="Low complexity" evidence="1">
    <location>
        <begin position="118"/>
        <end position="129"/>
    </location>
</feature>
<gene>
    <name evidence="4" type="ORF">B7P34_01510</name>
</gene>
<evidence type="ECO:0000313" key="5">
    <source>
        <dbReference type="Proteomes" id="UP000242427"/>
    </source>
</evidence>
<dbReference type="EMBL" id="PXWG01000001">
    <property type="protein sequence ID" value="PSJ30697.1"/>
    <property type="molecule type" value="Genomic_DNA"/>
</dbReference>
<keyword evidence="5" id="KW-1185">Reference proteome</keyword>
<feature type="region of interest" description="Disordered" evidence="1">
    <location>
        <begin position="1"/>
        <end position="67"/>
    </location>
</feature>
<evidence type="ECO:0000259" key="3">
    <source>
        <dbReference type="SMART" id="SM00458"/>
    </source>
</evidence>
<keyword evidence="2" id="KW-0472">Membrane</keyword>
<comment type="caution">
    <text evidence="4">The sequence shown here is derived from an EMBL/GenBank/DDBJ whole genome shotgun (WGS) entry which is preliminary data.</text>
</comment>
<name>A0A9X7PJZ3_9ACTN</name>
<keyword evidence="2" id="KW-1133">Transmembrane helix</keyword>
<feature type="transmembrane region" description="Helical" evidence="2">
    <location>
        <begin position="72"/>
        <end position="94"/>
    </location>
</feature>
<keyword evidence="2" id="KW-0812">Transmembrane</keyword>
<feature type="domain" description="Ricin B lectin" evidence="3">
    <location>
        <begin position="141"/>
        <end position="268"/>
    </location>
</feature>
<proteinExistence type="predicted"/>
<dbReference type="InterPro" id="IPR000772">
    <property type="entry name" value="Ricin_B_lectin"/>
</dbReference>
<feature type="region of interest" description="Disordered" evidence="1">
    <location>
        <begin position="247"/>
        <end position="270"/>
    </location>
</feature>
<protein>
    <recommendedName>
        <fullName evidence="3">Ricin B lectin domain-containing protein</fullName>
    </recommendedName>
</protein>
<reference evidence="4 5" key="1">
    <citation type="submission" date="2018-03" db="EMBL/GenBank/DDBJ databases">
        <title>Chitinolytic properties of Streptosporangium nondiastaticum TBG75A20.</title>
        <authorList>
            <person name="Gayathri V."/>
            <person name="Shiburaj S."/>
        </authorList>
    </citation>
    <scope>NUCLEOTIDE SEQUENCE [LARGE SCALE GENOMIC DNA]</scope>
    <source>
        <strain evidence="4 5">TBG75A20</strain>
    </source>
</reference>
<dbReference type="SUPFAM" id="SSF50370">
    <property type="entry name" value="Ricin B-like lectins"/>
    <property type="match status" value="1"/>
</dbReference>
<dbReference type="Proteomes" id="UP000242427">
    <property type="component" value="Unassembled WGS sequence"/>
</dbReference>
<feature type="region of interest" description="Disordered" evidence="1">
    <location>
        <begin position="100"/>
        <end position="133"/>
    </location>
</feature>
<evidence type="ECO:0000256" key="2">
    <source>
        <dbReference type="SAM" id="Phobius"/>
    </source>
</evidence>
<evidence type="ECO:0000313" key="4">
    <source>
        <dbReference type="EMBL" id="PSJ30697.1"/>
    </source>
</evidence>
<dbReference type="Gene3D" id="2.80.10.50">
    <property type="match status" value="1"/>
</dbReference>
<dbReference type="CDD" id="cd00161">
    <property type="entry name" value="beta-trefoil_Ricin-like"/>
    <property type="match status" value="1"/>
</dbReference>
<dbReference type="InterPro" id="IPR035992">
    <property type="entry name" value="Ricin_B-like_lectins"/>
</dbReference>
<dbReference type="Pfam" id="PF14200">
    <property type="entry name" value="RicinB_lectin_2"/>
    <property type="match status" value="1"/>
</dbReference>
<dbReference type="SMART" id="SM00458">
    <property type="entry name" value="RICIN"/>
    <property type="match status" value="1"/>
</dbReference>
<organism evidence="4 5">
    <name type="scientific">Streptosporangium nondiastaticum</name>
    <dbReference type="NCBI Taxonomy" id="35764"/>
    <lineage>
        <taxon>Bacteria</taxon>
        <taxon>Bacillati</taxon>
        <taxon>Actinomycetota</taxon>
        <taxon>Actinomycetes</taxon>
        <taxon>Streptosporangiales</taxon>
        <taxon>Streptosporangiaceae</taxon>
        <taxon>Streptosporangium</taxon>
    </lineage>
</organism>
<sequence length="270" mass="27433">MNHPQQPATPPPYRPSAFDPDATEVLSPGAWQQYGHVPPEDPAGATKPLPRIAPEPAQPRASGRPARRPRRVWIPVAAIAACAAAGLAVGALVLGGDEQGAAPAARSPEPATPATPGSAEPSPSNAPSAAPSPPAAVLLGGPYMLISDTGKAADVTAASRDNGAVVIAYQPTGNPNQRWTLTDAGGGYVRITAVHSAKCLQADATSPAGGITQQPCAGTDTQQWRVAADGSTYTLTLKASGQTLDIGPGDILRLQQPGAGPARKWSVRNP</sequence>
<accession>A0A9X7PJZ3</accession>
<dbReference type="AlphaFoldDB" id="A0A9X7PJZ3"/>
<dbReference type="RefSeq" id="WP_106673892.1">
    <property type="nucleotide sequence ID" value="NZ_PXWG01000001.1"/>
</dbReference>
<evidence type="ECO:0000256" key="1">
    <source>
        <dbReference type="SAM" id="MobiDB-lite"/>
    </source>
</evidence>
<dbReference type="OrthoDB" id="9807519at2"/>
<dbReference type="PROSITE" id="PS50231">
    <property type="entry name" value="RICIN_B_LECTIN"/>
    <property type="match status" value="1"/>
</dbReference>